<dbReference type="InterPro" id="IPR050490">
    <property type="entry name" value="Bact_solute-bd_prot1"/>
</dbReference>
<keyword evidence="2 6" id="KW-0732">Signal</keyword>
<accession>A0ABU7X5Y1</accession>
<comment type="caution">
    <text evidence="7">The sequence shown here is derived from an EMBL/GenBank/DDBJ whole genome shotgun (WGS) entry which is preliminary data.</text>
</comment>
<sequence>MSISWSRTTLALAGGLTALTLLTACGGGSGATGSEGPVTLTYWGWTKGTKQAVDAFNATHRDTKVRFEEIPSGTAGGYAKISNAVKAGNAPDLVSVEYPTLPEFVSQGAVRDITPYVTPELKRKLLPQAVQLTSLGGRNWAVPFDAAPQVYYYRKDFFTRHKIEVPRTWDAFRAAAAAVKKADPKARIGTFFPDDPTTFEAMAWQAGAHWFATQGDSWKLTTTDPATRKVTDYWQGLLKDDLVHTHASFSPGWTNSLKGGGTVGYLGASWGAGVLKGTLPDQSGKWAAAPVPSWDGRPASGMLGGSTTAVTKNSRHTEAAVRFATWMSTSAEAIKARVASGESSAYPAATALRPVARRAFDTRYYGGQDVYALFDAAAASVDPRWGWGPATGTTNTALKDEFGKAAGAGGGGTGSLAAAVRAGSDATVRELRKRGLKVMGR</sequence>
<gene>
    <name evidence="7" type="ORF">RB636_34925</name>
</gene>
<evidence type="ECO:0000313" key="7">
    <source>
        <dbReference type="EMBL" id="MEF3118358.1"/>
    </source>
</evidence>
<dbReference type="Pfam" id="PF01547">
    <property type="entry name" value="SBP_bac_1"/>
    <property type="match status" value="1"/>
</dbReference>
<dbReference type="Proteomes" id="UP001348265">
    <property type="component" value="Unassembled WGS sequence"/>
</dbReference>
<dbReference type="PANTHER" id="PTHR43649">
    <property type="entry name" value="ARABINOSE-BINDING PROTEIN-RELATED"/>
    <property type="match status" value="1"/>
</dbReference>
<dbReference type="EMBL" id="JAVFKM010000027">
    <property type="protein sequence ID" value="MEF3118358.1"/>
    <property type="molecule type" value="Genomic_DNA"/>
</dbReference>
<name>A0ABU7X5Y1_9ACTN</name>
<keyword evidence="4" id="KW-0564">Palmitate</keyword>
<evidence type="ECO:0000256" key="5">
    <source>
        <dbReference type="ARBA" id="ARBA00023288"/>
    </source>
</evidence>
<protein>
    <submittedName>
        <fullName evidence="7">Extracellular solute-binding protein</fullName>
    </submittedName>
</protein>
<organism evidence="7 8">
    <name type="scientific">Streptomyces chrestomyceticus</name>
    <dbReference type="NCBI Taxonomy" id="68185"/>
    <lineage>
        <taxon>Bacteria</taxon>
        <taxon>Bacillati</taxon>
        <taxon>Actinomycetota</taxon>
        <taxon>Actinomycetes</taxon>
        <taxon>Kitasatosporales</taxon>
        <taxon>Streptomycetaceae</taxon>
        <taxon>Streptomyces</taxon>
    </lineage>
</organism>
<feature type="chain" id="PRO_5046316622" evidence="6">
    <location>
        <begin position="24"/>
        <end position="441"/>
    </location>
</feature>
<keyword evidence="8" id="KW-1185">Reference proteome</keyword>
<dbReference type="SUPFAM" id="SSF53850">
    <property type="entry name" value="Periplasmic binding protein-like II"/>
    <property type="match status" value="1"/>
</dbReference>
<dbReference type="RefSeq" id="WP_331789493.1">
    <property type="nucleotide sequence ID" value="NZ_JAVFKM010000027.1"/>
</dbReference>
<proteinExistence type="predicted"/>
<evidence type="ECO:0000256" key="4">
    <source>
        <dbReference type="ARBA" id="ARBA00023139"/>
    </source>
</evidence>
<keyword evidence="3" id="KW-0472">Membrane</keyword>
<dbReference type="PROSITE" id="PS51257">
    <property type="entry name" value="PROKAR_LIPOPROTEIN"/>
    <property type="match status" value="1"/>
</dbReference>
<reference evidence="7 8" key="1">
    <citation type="submission" date="2023-08" db="EMBL/GenBank/DDBJ databases">
        <authorList>
            <person name="Sharma P."/>
            <person name="Verma V."/>
            <person name="Mohan M.K."/>
            <person name="Dubey A.K."/>
        </authorList>
    </citation>
    <scope>NUCLEOTIDE SEQUENCE [LARGE SCALE GENOMIC DNA]</scope>
    <source>
        <strain evidence="7 8">ADP4</strain>
    </source>
</reference>
<dbReference type="PANTHER" id="PTHR43649:SF33">
    <property type="entry name" value="POLYGALACTURONAN_RHAMNOGALACTURONAN-BINDING PROTEIN YTCQ"/>
    <property type="match status" value="1"/>
</dbReference>
<dbReference type="Gene3D" id="3.40.190.10">
    <property type="entry name" value="Periplasmic binding protein-like II"/>
    <property type="match status" value="1"/>
</dbReference>
<dbReference type="InterPro" id="IPR006059">
    <property type="entry name" value="SBP"/>
</dbReference>
<keyword evidence="5" id="KW-0449">Lipoprotein</keyword>
<keyword evidence="1" id="KW-1003">Cell membrane</keyword>
<evidence type="ECO:0000256" key="3">
    <source>
        <dbReference type="ARBA" id="ARBA00023136"/>
    </source>
</evidence>
<feature type="signal peptide" evidence="6">
    <location>
        <begin position="1"/>
        <end position="23"/>
    </location>
</feature>
<evidence type="ECO:0000256" key="1">
    <source>
        <dbReference type="ARBA" id="ARBA00022475"/>
    </source>
</evidence>
<evidence type="ECO:0000256" key="6">
    <source>
        <dbReference type="SAM" id="SignalP"/>
    </source>
</evidence>
<evidence type="ECO:0000313" key="8">
    <source>
        <dbReference type="Proteomes" id="UP001348265"/>
    </source>
</evidence>
<evidence type="ECO:0000256" key="2">
    <source>
        <dbReference type="ARBA" id="ARBA00022729"/>
    </source>
</evidence>